<evidence type="ECO:0000313" key="4">
    <source>
        <dbReference type="Proteomes" id="UP001347796"/>
    </source>
</evidence>
<dbReference type="Proteomes" id="UP001347796">
    <property type="component" value="Unassembled WGS sequence"/>
</dbReference>
<feature type="domain" description="Laminin G" evidence="2">
    <location>
        <begin position="135"/>
        <end position="310"/>
    </location>
</feature>
<evidence type="ECO:0000313" key="3">
    <source>
        <dbReference type="EMBL" id="KAK6178644.1"/>
    </source>
</evidence>
<dbReference type="SMART" id="SM00282">
    <property type="entry name" value="LamG"/>
    <property type="match status" value="2"/>
</dbReference>
<evidence type="ECO:0000259" key="2">
    <source>
        <dbReference type="PROSITE" id="PS50025"/>
    </source>
</evidence>
<reference evidence="3 4" key="1">
    <citation type="submission" date="2024-01" db="EMBL/GenBank/DDBJ databases">
        <title>The genome of the rayed Mediterranean limpet Patella caerulea (Linnaeus, 1758).</title>
        <authorList>
            <person name="Anh-Thu Weber A."/>
            <person name="Halstead-Nussloch G."/>
        </authorList>
    </citation>
    <scope>NUCLEOTIDE SEQUENCE [LARGE SCALE GENOMIC DNA]</scope>
    <source>
        <strain evidence="3">AATW-2023a</strain>
        <tissue evidence="3">Whole specimen</tissue>
    </source>
</reference>
<protein>
    <recommendedName>
        <fullName evidence="2">Laminin G domain-containing protein</fullName>
    </recommendedName>
</protein>
<accession>A0AAN8JN45</accession>
<dbReference type="Pfam" id="PF00054">
    <property type="entry name" value="Laminin_G_1"/>
    <property type="match status" value="1"/>
</dbReference>
<organism evidence="3 4">
    <name type="scientific">Patella caerulea</name>
    <name type="common">Rayed Mediterranean limpet</name>
    <dbReference type="NCBI Taxonomy" id="87958"/>
    <lineage>
        <taxon>Eukaryota</taxon>
        <taxon>Metazoa</taxon>
        <taxon>Spiralia</taxon>
        <taxon>Lophotrochozoa</taxon>
        <taxon>Mollusca</taxon>
        <taxon>Gastropoda</taxon>
        <taxon>Patellogastropoda</taxon>
        <taxon>Patelloidea</taxon>
        <taxon>Patellidae</taxon>
        <taxon>Patella</taxon>
    </lineage>
</organism>
<name>A0AAN8JN45_PATCE</name>
<sequence length="326" mass="35233">MSVELVGGKVVLQYYMGGISIGRNKTNKTYNTNKWVKVNVDRNKLNALLTVDNERIFISAPPGKTGLDLKDSPMFFGGIPKSLDISKFQKISPIENTNLLGCMKDVSVGAISADVQNLFTGNYVGMTAGCKDSGVRTIGFYGDGYSMYKGQSLISGDTDISVSFVTKKPDALLLLSTDIPQLNYYSLSVKNGIIIAQFTVDSVGVSLVSNYSFNDGFLHNIGIIKSGRRVALMVNDEKHMERRLPSGATAIVIGADGSLYLGGTQRGFTVGSNVPTTQKLDGCLSNIIINGGLIALDKPKQYERADIGRCSYDVSPFQKQGKLHNI</sequence>
<dbReference type="CDD" id="cd00110">
    <property type="entry name" value="LamG"/>
    <property type="match status" value="2"/>
</dbReference>
<dbReference type="PROSITE" id="PS50025">
    <property type="entry name" value="LAM_G_DOMAIN"/>
    <property type="match status" value="2"/>
</dbReference>
<dbReference type="PANTHER" id="PTHR15036">
    <property type="entry name" value="PIKACHURIN-LIKE PROTEIN"/>
    <property type="match status" value="1"/>
</dbReference>
<comment type="caution">
    <text evidence="1">Lacks conserved residue(s) required for the propagation of feature annotation.</text>
</comment>
<dbReference type="Gene3D" id="2.60.120.200">
    <property type="match status" value="2"/>
</dbReference>
<keyword evidence="4" id="KW-1185">Reference proteome</keyword>
<dbReference type="InterPro" id="IPR001791">
    <property type="entry name" value="Laminin_G"/>
</dbReference>
<dbReference type="InterPro" id="IPR050372">
    <property type="entry name" value="Neurexin-related_CASP"/>
</dbReference>
<dbReference type="InterPro" id="IPR013320">
    <property type="entry name" value="ConA-like_dom_sf"/>
</dbReference>
<dbReference type="Pfam" id="PF02210">
    <property type="entry name" value="Laminin_G_2"/>
    <property type="match status" value="1"/>
</dbReference>
<dbReference type="PANTHER" id="PTHR15036:SF67">
    <property type="entry name" value="LAMININ SUBUNIT ALPHA-LIKE PROTEIN"/>
    <property type="match status" value="1"/>
</dbReference>
<feature type="disulfide bond" evidence="1">
    <location>
        <begin position="283"/>
        <end position="310"/>
    </location>
</feature>
<gene>
    <name evidence="3" type="ORF">SNE40_011173</name>
</gene>
<evidence type="ECO:0000256" key="1">
    <source>
        <dbReference type="PROSITE-ProRule" id="PRU00122"/>
    </source>
</evidence>
<dbReference type="AlphaFoldDB" id="A0AAN8JN45"/>
<dbReference type="EMBL" id="JAZGQO010000008">
    <property type="protein sequence ID" value="KAK6178644.1"/>
    <property type="molecule type" value="Genomic_DNA"/>
</dbReference>
<comment type="caution">
    <text evidence="3">The sequence shown here is derived from an EMBL/GenBank/DDBJ whole genome shotgun (WGS) entry which is preliminary data.</text>
</comment>
<keyword evidence="1" id="KW-1015">Disulfide bond</keyword>
<proteinExistence type="predicted"/>
<dbReference type="SUPFAM" id="SSF49899">
    <property type="entry name" value="Concanavalin A-like lectins/glucanases"/>
    <property type="match status" value="2"/>
</dbReference>
<feature type="domain" description="Laminin G" evidence="2">
    <location>
        <begin position="1"/>
        <end position="130"/>
    </location>
</feature>